<gene>
    <name evidence="1" type="ORF">HMF8227_02374</name>
</gene>
<protein>
    <submittedName>
        <fullName evidence="1">Uncharacterized protein</fullName>
    </submittedName>
</protein>
<evidence type="ECO:0000313" key="2">
    <source>
        <dbReference type="Proteomes" id="UP000245728"/>
    </source>
</evidence>
<dbReference type="Proteomes" id="UP000245728">
    <property type="component" value="Chromosome"/>
</dbReference>
<dbReference type="AlphaFoldDB" id="A0A2S2E593"/>
<sequence length="594" mass="65940">MSEPYKKQAAIKRASRAAREKASALDDEALTQLQRLYHETRQQIENEIRTAGQGGDRLRVEQLGVLKQKLDHSLNRLAEVQQSALDDYMRAGAQYGAEPFQDYVDPSLLKGAVDSAVLASRTFTTSNGMQLSDRLWTINQGAREAVIKQVERAVVMGQSSSQAAQEFLSKGVEVPGHIAKNLGVANPDKLARVSGEALMNGQMNPYDQAKRVFRTEINRAHGLAYQNAAFEDDDVIGTRFLLSPNHKKKDICDMHAGVNRYGLGRGVYPKGKSPWPAHPNTISYEEVVFKSEITKADRDGKEDRIEWLKQQPGDIQLNVLNSVNKQKALLAGVLTERQIKTPWKTLKVLYNKRGIDLDQLNVPLTAAPIVGQTVSAGAPVSAALTPTAHKAVSESVLKAIDDVHGDGQLEKIPIVGSRSKTTLGYYQNYTASQQPVKIGLSSQGHHKELTLAHEIGHFIDHRGVNKGKGFASDADPRFEKWRQAIAGSDAIEQLVSLFYQSGKAKGKDGGSYLVPKKHLSYLLRTEEIWARSYAQYIAMRSGNSTLLAQLRKEQQKIKDGMVSIPRQWTDEDFEPIAKVIDELFLELGWLREVQ</sequence>
<evidence type="ECO:0000313" key="1">
    <source>
        <dbReference type="EMBL" id="AWL12826.1"/>
    </source>
</evidence>
<accession>A0A2S2E593</accession>
<keyword evidence="2" id="KW-1185">Reference proteome</keyword>
<reference evidence="1 2" key="1">
    <citation type="submission" date="2018-05" db="EMBL/GenBank/DDBJ databases">
        <title>Salinimonas sp. HMF8227 Genome sequencing and assembly.</title>
        <authorList>
            <person name="Kang H."/>
            <person name="Kang J."/>
            <person name="Cha I."/>
            <person name="Kim H."/>
            <person name="Joh K."/>
        </authorList>
    </citation>
    <scope>NUCLEOTIDE SEQUENCE [LARGE SCALE GENOMIC DNA]</scope>
    <source>
        <strain evidence="1 2">HMF8227</strain>
    </source>
</reference>
<proteinExistence type="predicted"/>
<dbReference type="KEGG" id="salh:HMF8227_02374"/>
<dbReference type="EMBL" id="CP029347">
    <property type="protein sequence ID" value="AWL12826.1"/>
    <property type="molecule type" value="Genomic_DNA"/>
</dbReference>
<dbReference type="OrthoDB" id="9151105at2"/>
<dbReference type="RefSeq" id="WP_109340364.1">
    <property type="nucleotide sequence ID" value="NZ_CP029347.1"/>
</dbReference>
<name>A0A2S2E593_9ALTE</name>
<organism evidence="1 2">
    <name type="scientific">Saliniradius amylolyticus</name>
    <dbReference type="NCBI Taxonomy" id="2183582"/>
    <lineage>
        <taxon>Bacteria</taxon>
        <taxon>Pseudomonadati</taxon>
        <taxon>Pseudomonadota</taxon>
        <taxon>Gammaproteobacteria</taxon>
        <taxon>Alteromonadales</taxon>
        <taxon>Alteromonadaceae</taxon>
        <taxon>Saliniradius</taxon>
    </lineage>
</organism>